<dbReference type="InterPro" id="IPR001841">
    <property type="entry name" value="Znf_RING"/>
</dbReference>
<name>C5KFY4_PERM5</name>
<dbReference type="SUPFAM" id="SSF57850">
    <property type="entry name" value="RING/U-box"/>
    <property type="match status" value="1"/>
</dbReference>
<keyword evidence="1" id="KW-0479">Metal-binding</keyword>
<evidence type="ECO:0000313" key="3">
    <source>
        <dbReference type="EMBL" id="EER12810.1"/>
    </source>
</evidence>
<evidence type="ECO:0000313" key="5">
    <source>
        <dbReference type="Proteomes" id="UP000007800"/>
    </source>
</evidence>
<keyword evidence="1" id="KW-0862">Zinc</keyword>
<dbReference type="AlphaFoldDB" id="C5KFY4"/>
<dbReference type="InterPro" id="IPR013083">
    <property type="entry name" value="Znf_RING/FYVE/PHD"/>
</dbReference>
<dbReference type="Pfam" id="PF17123">
    <property type="entry name" value="zf-RING_11"/>
    <property type="match status" value="1"/>
</dbReference>
<dbReference type="RefSeq" id="XP_002781015.1">
    <property type="nucleotide sequence ID" value="XM_002780969.1"/>
</dbReference>
<dbReference type="SMART" id="SM00184">
    <property type="entry name" value="RING"/>
    <property type="match status" value="1"/>
</dbReference>
<gene>
    <name evidence="4" type="ORF">Pmar_PMAR015137</name>
    <name evidence="3" type="ORF">Pmar_PMAR018065</name>
</gene>
<dbReference type="InParanoid" id="C5KFY4"/>
<keyword evidence="5" id="KW-1185">Reference proteome</keyword>
<reference evidence="4 5" key="1">
    <citation type="submission" date="2008-07" db="EMBL/GenBank/DDBJ databases">
        <authorList>
            <person name="El-Sayed N."/>
            <person name="Caler E."/>
            <person name="Inman J."/>
            <person name="Amedeo P."/>
            <person name="Hass B."/>
            <person name="Wortman J."/>
        </authorList>
    </citation>
    <scope>NUCLEOTIDE SEQUENCE [LARGE SCALE GENOMIC DNA]</scope>
    <source>
        <strain evidence="4">ATCC 50983</strain>
        <strain evidence="5">ATCC 50983 / TXsc</strain>
    </source>
</reference>
<dbReference type="PROSITE" id="PS50089">
    <property type="entry name" value="ZF_RING_2"/>
    <property type="match status" value="1"/>
</dbReference>
<dbReference type="RefSeq" id="XP_002784813.1">
    <property type="nucleotide sequence ID" value="XM_002784767.1"/>
</dbReference>
<proteinExistence type="predicted"/>
<dbReference type="GO" id="GO:0008270">
    <property type="term" value="F:zinc ion binding"/>
    <property type="evidence" value="ECO:0007669"/>
    <property type="project" value="UniProtKB-KW"/>
</dbReference>
<dbReference type="Gene3D" id="3.30.40.10">
    <property type="entry name" value="Zinc/RING finger domain, C3HC4 (zinc finger)"/>
    <property type="match status" value="1"/>
</dbReference>
<dbReference type="Proteomes" id="UP000007800">
    <property type="component" value="Unassembled WGS sequence"/>
</dbReference>
<protein>
    <recommendedName>
        <fullName evidence="2">RING-type domain-containing protein</fullName>
    </recommendedName>
</protein>
<sequence>MGGLIPQNFFSYSNVKGKQSDEMLCAICLEDFRAEDAIAELGCSHVFHEACFRKYYILIVPPPSFSGGCAMVLPPAAVRRVVVM</sequence>
<accession>C5KFY4</accession>
<dbReference type="GeneID" id="9063708"/>
<dbReference type="EMBL" id="GG675931">
    <property type="protein sequence ID" value="EER12810.1"/>
    <property type="molecule type" value="Genomic_DNA"/>
</dbReference>
<evidence type="ECO:0000313" key="4">
    <source>
        <dbReference type="EMBL" id="EER16609.1"/>
    </source>
</evidence>
<feature type="domain" description="RING-type" evidence="2">
    <location>
        <begin position="25"/>
        <end position="69"/>
    </location>
</feature>
<keyword evidence="1" id="KW-0863">Zinc-finger</keyword>
<organism evidence="5">
    <name type="scientific">Perkinsus marinus (strain ATCC 50983 / TXsc)</name>
    <dbReference type="NCBI Taxonomy" id="423536"/>
    <lineage>
        <taxon>Eukaryota</taxon>
        <taxon>Sar</taxon>
        <taxon>Alveolata</taxon>
        <taxon>Perkinsozoa</taxon>
        <taxon>Perkinsea</taxon>
        <taxon>Perkinsida</taxon>
        <taxon>Perkinsidae</taxon>
        <taxon>Perkinsus</taxon>
    </lineage>
</organism>
<dbReference type="GeneID" id="9059007"/>
<dbReference type="OrthoDB" id="8062037at2759"/>
<evidence type="ECO:0000259" key="2">
    <source>
        <dbReference type="PROSITE" id="PS50089"/>
    </source>
</evidence>
<evidence type="ECO:0000256" key="1">
    <source>
        <dbReference type="PROSITE-ProRule" id="PRU00175"/>
    </source>
</evidence>
<dbReference type="EMBL" id="GG672877">
    <property type="protein sequence ID" value="EER16609.1"/>
    <property type="molecule type" value="Genomic_DNA"/>
</dbReference>